<feature type="chain" id="PRO_5034942080" description="MHC class II beta chain N-terminal domain-containing protein" evidence="3">
    <location>
        <begin position="18"/>
        <end position="97"/>
    </location>
</feature>
<proteinExistence type="predicted"/>
<organism evidence="5 6">
    <name type="scientific">Laticauda laticaudata</name>
    <name type="common">Blue-ringed sea krait</name>
    <name type="synonym">Blue-lipped sea krait</name>
    <dbReference type="NCBI Taxonomy" id="8630"/>
    <lineage>
        <taxon>Eukaryota</taxon>
        <taxon>Metazoa</taxon>
        <taxon>Chordata</taxon>
        <taxon>Craniata</taxon>
        <taxon>Vertebrata</taxon>
        <taxon>Euteleostomi</taxon>
        <taxon>Lepidosauria</taxon>
        <taxon>Squamata</taxon>
        <taxon>Bifurcata</taxon>
        <taxon>Unidentata</taxon>
        <taxon>Episquamata</taxon>
        <taxon>Toxicofera</taxon>
        <taxon>Serpentes</taxon>
        <taxon>Colubroidea</taxon>
        <taxon>Elapidae</taxon>
        <taxon>Laticaudinae</taxon>
        <taxon>Laticauda</taxon>
    </lineage>
</organism>
<dbReference type="InterPro" id="IPR050160">
    <property type="entry name" value="MHC/Immunoglobulin"/>
</dbReference>
<dbReference type="Pfam" id="PF00969">
    <property type="entry name" value="MHC_II_beta"/>
    <property type="match status" value="1"/>
</dbReference>
<dbReference type="InterPro" id="IPR014745">
    <property type="entry name" value="MHC_II_a/b_N"/>
</dbReference>
<evidence type="ECO:0000256" key="1">
    <source>
        <dbReference type="ARBA" id="ARBA00023157"/>
    </source>
</evidence>
<dbReference type="GO" id="GO:0042613">
    <property type="term" value="C:MHC class II protein complex"/>
    <property type="evidence" value="ECO:0007669"/>
    <property type="project" value="InterPro"/>
</dbReference>
<dbReference type="GO" id="GO:0019882">
    <property type="term" value="P:antigen processing and presentation"/>
    <property type="evidence" value="ECO:0007669"/>
    <property type="project" value="InterPro"/>
</dbReference>
<dbReference type="GeneTree" id="ENSGT00960000189152"/>
<dbReference type="InterPro" id="IPR011162">
    <property type="entry name" value="MHC_I/II-like_Ag-recog"/>
</dbReference>
<accession>A0A8C5SN80</accession>
<keyword evidence="3" id="KW-0732">Signal</keyword>
<dbReference type="SMART" id="SM00921">
    <property type="entry name" value="MHC_II_beta"/>
    <property type="match status" value="1"/>
</dbReference>
<evidence type="ECO:0000313" key="6">
    <source>
        <dbReference type="Proteomes" id="UP000694406"/>
    </source>
</evidence>
<sequence length="97" mass="11796">PLYFLLLLFLLIAHFLAQWKDECRFLNRTEQVQFLFRFFYDQQEIVSFDSELREFVAIMEFGKVVADGWNRDELILQHRKAEVDSFCLHKKVSQSRF</sequence>
<evidence type="ECO:0000313" key="5">
    <source>
        <dbReference type="Ensembl" id="ENSLLTP00000019205.1"/>
    </source>
</evidence>
<keyword evidence="6" id="KW-1185">Reference proteome</keyword>
<keyword evidence="2" id="KW-0325">Glycoprotein</keyword>
<dbReference type="GO" id="GO:0006955">
    <property type="term" value="P:immune response"/>
    <property type="evidence" value="ECO:0007669"/>
    <property type="project" value="InterPro"/>
</dbReference>
<evidence type="ECO:0000259" key="4">
    <source>
        <dbReference type="SMART" id="SM00921"/>
    </source>
</evidence>
<evidence type="ECO:0000256" key="3">
    <source>
        <dbReference type="SAM" id="SignalP"/>
    </source>
</evidence>
<dbReference type="PANTHER" id="PTHR19944">
    <property type="entry name" value="MHC CLASS II-RELATED"/>
    <property type="match status" value="1"/>
</dbReference>
<protein>
    <recommendedName>
        <fullName evidence="4">MHC class II beta chain N-terminal domain-containing protein</fullName>
    </recommendedName>
</protein>
<name>A0A8C5SN80_LATLA</name>
<dbReference type="Ensembl" id="ENSLLTT00000019911.1">
    <property type="protein sequence ID" value="ENSLLTP00000019205.1"/>
    <property type="gene ID" value="ENSLLTG00000014466.1"/>
</dbReference>
<dbReference type="AlphaFoldDB" id="A0A8C5SN80"/>
<keyword evidence="1" id="KW-1015">Disulfide bond</keyword>
<dbReference type="SUPFAM" id="SSF54452">
    <property type="entry name" value="MHC antigen-recognition domain"/>
    <property type="match status" value="1"/>
</dbReference>
<dbReference type="InterPro" id="IPR000353">
    <property type="entry name" value="MHC_II_b_N"/>
</dbReference>
<evidence type="ECO:0000256" key="2">
    <source>
        <dbReference type="ARBA" id="ARBA00023180"/>
    </source>
</evidence>
<dbReference type="PANTHER" id="PTHR19944:SF99">
    <property type="entry name" value="HLA CLASS II HISTOCOMPATIBILITY ANTIGEN, DRB1 BETA CHAIN"/>
    <property type="match status" value="1"/>
</dbReference>
<dbReference type="Gene3D" id="3.10.320.10">
    <property type="entry name" value="Class II Histocompatibility Antigen, M Beta Chain, Chain B, domain 1"/>
    <property type="match status" value="1"/>
</dbReference>
<reference evidence="5" key="2">
    <citation type="submission" date="2025-09" db="UniProtKB">
        <authorList>
            <consortium name="Ensembl"/>
        </authorList>
    </citation>
    <scope>IDENTIFICATION</scope>
</reference>
<reference evidence="5" key="1">
    <citation type="submission" date="2025-08" db="UniProtKB">
        <authorList>
            <consortium name="Ensembl"/>
        </authorList>
    </citation>
    <scope>IDENTIFICATION</scope>
</reference>
<feature type="domain" description="MHC class II beta chain N-terminal" evidence="4">
    <location>
        <begin position="21"/>
        <end position="94"/>
    </location>
</feature>
<feature type="signal peptide" evidence="3">
    <location>
        <begin position="1"/>
        <end position="17"/>
    </location>
</feature>
<dbReference type="Proteomes" id="UP000694406">
    <property type="component" value="Unplaced"/>
</dbReference>